<dbReference type="PANTHER" id="PTHR11254:SF67">
    <property type="entry name" value="E3 UBIQUITIN-PROTEIN LIGASE HUWE1"/>
    <property type="match status" value="1"/>
</dbReference>
<dbReference type="PANTHER" id="PTHR11254">
    <property type="entry name" value="HECT DOMAIN UBIQUITIN-PROTEIN LIGASE"/>
    <property type="match status" value="1"/>
</dbReference>
<feature type="region of interest" description="Disordered" evidence="12">
    <location>
        <begin position="1781"/>
        <end position="1826"/>
    </location>
</feature>
<evidence type="ECO:0000256" key="4">
    <source>
        <dbReference type="ARBA" id="ARBA00012485"/>
    </source>
</evidence>
<feature type="compositionally biased region" description="Low complexity" evidence="12">
    <location>
        <begin position="3086"/>
        <end position="3098"/>
    </location>
</feature>
<evidence type="ECO:0000256" key="3">
    <source>
        <dbReference type="ARBA" id="ARBA00004906"/>
    </source>
</evidence>
<dbReference type="SMART" id="SM00165">
    <property type="entry name" value="UBA"/>
    <property type="match status" value="1"/>
</dbReference>
<feature type="transmembrane region" description="Helical" evidence="13">
    <location>
        <begin position="3444"/>
        <end position="3463"/>
    </location>
</feature>
<dbReference type="Pfam" id="PF22990">
    <property type="entry name" value="ABHD16_N"/>
    <property type="match status" value="1"/>
</dbReference>
<comment type="similarity">
    <text evidence="9">Belongs to the UPL family. TOM1/PTR1 subfamily.</text>
</comment>
<name>A0AAV7JT73_9METZ</name>
<dbReference type="GO" id="GO:0006511">
    <property type="term" value="P:ubiquitin-dependent protein catabolic process"/>
    <property type="evidence" value="ECO:0007669"/>
    <property type="project" value="TreeGrafter"/>
</dbReference>
<feature type="transmembrane region" description="Helical" evidence="13">
    <location>
        <begin position="3363"/>
        <end position="3389"/>
    </location>
</feature>
<feature type="region of interest" description="Disordered" evidence="12">
    <location>
        <begin position="2970"/>
        <end position="2995"/>
    </location>
</feature>
<gene>
    <name evidence="17" type="ORF">LOD99_4891</name>
</gene>
<keyword evidence="13" id="KW-0812">Transmembrane</keyword>
<dbReference type="InterPro" id="IPR000569">
    <property type="entry name" value="HECT_dom"/>
</dbReference>
<keyword evidence="5" id="KW-0597">Phosphoprotein</keyword>
<dbReference type="Proteomes" id="UP001165289">
    <property type="component" value="Unassembled WGS sequence"/>
</dbReference>
<feature type="domain" description="HECT" evidence="15">
    <location>
        <begin position="3194"/>
        <end position="3320"/>
    </location>
</feature>
<comment type="subcellular location">
    <subcellularLocation>
        <location evidence="2">Nucleus</location>
    </subcellularLocation>
</comment>
<feature type="region of interest" description="Disordered" evidence="12">
    <location>
        <begin position="959"/>
        <end position="979"/>
    </location>
</feature>
<dbReference type="Pfam" id="PF06025">
    <property type="entry name" value="DUF913"/>
    <property type="match status" value="1"/>
</dbReference>
<evidence type="ECO:0000313" key="18">
    <source>
        <dbReference type="Proteomes" id="UP001165289"/>
    </source>
</evidence>
<dbReference type="InterPro" id="IPR009060">
    <property type="entry name" value="UBA-like_sf"/>
</dbReference>
<feature type="compositionally biased region" description="Acidic residues" evidence="12">
    <location>
        <begin position="1711"/>
        <end position="1733"/>
    </location>
</feature>
<evidence type="ECO:0000256" key="5">
    <source>
        <dbReference type="ARBA" id="ARBA00022553"/>
    </source>
</evidence>
<dbReference type="SMART" id="SM00119">
    <property type="entry name" value="HECTc"/>
    <property type="match status" value="1"/>
</dbReference>
<comment type="catalytic activity">
    <reaction evidence="1">
        <text>S-ubiquitinyl-[E2 ubiquitin-conjugating enzyme]-L-cysteine + [acceptor protein]-L-lysine = [E2 ubiquitin-conjugating enzyme]-L-cysteine + N(6)-ubiquitinyl-[acceptor protein]-L-lysine.</text>
        <dbReference type="EC" id="2.3.2.26"/>
    </reaction>
</comment>
<dbReference type="InterPro" id="IPR010314">
    <property type="entry name" value="E3_Ub_ligase_DUF913"/>
</dbReference>
<comment type="caution">
    <text evidence="10">Lacks conserved residue(s) required for the propagation of feature annotation.</text>
</comment>
<proteinExistence type="inferred from homology"/>
<dbReference type="SUPFAM" id="SSF56204">
    <property type="entry name" value="Hect, E3 ligase catalytic domain"/>
    <property type="match status" value="2"/>
</dbReference>
<evidence type="ECO:0000256" key="8">
    <source>
        <dbReference type="ARBA" id="ARBA00023242"/>
    </source>
</evidence>
<sequence>MLSALCLNERGLNVFLQAQPFDRLFSILISPEYLSAMRKRKNVESSTTGFDATPAVLGSSMDQLMRHQPTLRSHVFDSLIKLLERILDYGTDPDWIITPSKGDTIEDVISYYSEEPDDSSPTVSENVTLEKLSNQLMEKSRHIPLIDYILNVIRFISHIVANKSYNDDHLNEFQQRGGMSLILKILCMPNLPLDFSNSQALTVILSSIKQIVEFMKNPQDILEFILSQHLSQLLDTLSPLYETSAISLKSVLMSCSQIENQVSTNSLLHRMCITQHYIALLANMHKTNNEAKFLKYLGVWIKDDSTKLILKQLSFLHNSLFWESALLLNEPVTSSSLIPVNCPTKERERLIPDDSTPAVPTNSTEATVEVVVDKKPTSSVIKKLKPCFHVIRHLGSNLTDLFTHLVRFACNTPGIRNKISRNAKVFLHDNCVEMVKVLIEILKDKLLWQPNFQDSKYGRDILHLVKSCLIISSSNFLFDERKQPYLLMLSEFEKAGGFHVLVQIYEQSFNTLTQPCQDANMLTYPIISCDKWLSAWLNFVEKLLNINLVLHSQNIILPFKPTPSEGQNQPVKCYQFEPTSFLINAQQVFIEPLKASWKLLNNLNCSGSLALLEPHLTILCGIIQGENVLRERLEMISKKTPAPAPVPEVFTPNALHVERLTEMGFTSQHAGKALESCNNNIAQALDWIMTHPAEVVMEGLTEDDQVAKAIALSLDGQPKEEPQATSPPELLNLRDDPEFIDDVISCCAHLLKKIPQAVYRIVPLFTVITVNWGPSYIEPSLHLIFKEFYETATLLQESPLNSPIYQHLYSLVLLLIFLFENLTYNTLTCTSGSPIQDHCINLFGLAVQQLQNDSTTIIEWLSPLILFIDLLEKHSQIIIHRQPRPKELFYWSWMNTGRWTNFLPANSKLINKAFSEGASSVTVPLEKNNRYIISFDNMTMVRQRGLEPHAQSIPIRYSKIPDAPKQDSPAPTSSDSEAEVVSKVVPASHGDHMRDLASALALNYDQKVRIITSCATILQFVKNTSLLQAVLQLSIRLTRDYRMALIFGECKGYIHLFSFKKDMIFSGFQALTSILIRHLFESENALRYMMESAIRIAHHCPSPNMSGMPYRMGRRSRNTKDLDALFRSIGPIYNKHPEVFMEIAKEVFRLDDSPHQQLFTQEPRKLEIVKLLPRKKPFTTLDNENQEAFIRDLLELLYHGNDPADSSTATNPLLLGNSLPFDPLFPTSSNMIRLARNRFNPFDRLHGNFLRGDPLRSFQLQVNNMMDMVDEDMDIDELSDMQPLSFQMPSPLSTAKVNPSEQAIVSKSGILRLLAELVTSYPMCANFICQEKLPRNGETTALTYILDNLIHESKVAKSFLRTIGGLVTSNFPDVQILLVTELKQAILRVSQLPECQLKHIKLRALLGLINTFLVVPGKGYTLNIAKSMVKRNFASDLAKVFHSLDLNSPDLPETANNIIRTIEALTKLLYNTPGHQNQVKKVNKTTTDTSRGDQTAGVEANADAQPTTSNGDQASNSDPIELADTANASGDATLIEHSMEDPSYNEMMMIELSNIIKADDQENEDIYLSATGGDDAGTDSDSTSSDRTGDTETDESMDGTEELREDPDNCNSAGEELDNYDCLDEPVVGEHLDSNDVRVVISLGASQNIGAGDLQHSSIEDDDTSIDLNVTSPHDITEDPDNTVADDLDNDDDQPPSDVLLGSSSSNDEHEIPDDVEIESDVSQDSDAETEEMSEVVTIMGQSYDYDSSADLEDLDLQDDLFPILRREYSINRNLFRESMFPGMQRPHNTNRIPAHPLLNRQTNRPHQPSPHQPPPTQQSSLSLRVSDPQSVLQLVSSIRSAALPEPGARPLPGQWRRLVLEQDQLVFEEDPLLHKEHNIESQDNEDEGFIPMCNLRIHQEDGILGSCYSFQSIKKAQEEIAVFLREENEKEKNKKQETKDSTKLSKEELMKDILDKFEKDPLTLPTTISPPPLPLPLPEALLLSNISIPSPSEQLPASNLLEPSADQPSLPTQFPTDSPLLFNQFDGSQLSARQTLQQIDSNHPLYTFFSAVAGHPPPPNPLIPNSSSTTVSATSLPADTSTVQLTAPPTVTTIDRPREGPAGDTSHVPPDTNLPLSQPLSIPMHNVSDTAATPEQSAANIFTPITPIYPYQELPGSTPPVTSEAPTTSEEPVSDTNSQTGQENVVPPPPAPSGPTLLPSIDPDFLAAIPETLRVEIIREEQELRTVLRDRTPTAPNAPGRQRHELDHVHGEISTEVLAEMPADIQDEIISQRRIEQQRQNLVTSDDPCSFLNTLPSALRQTVLNEMDEETFGNLPSDVQEEATHRHRPRQRDYAQMFESRQMLADPLQQYDLLSIPSPSFYLRRFEAHNIIPPYAMRRRGMLDFSPLASDPTNKPPLDFEALTCLLSVLFLDTSKIQRQKYNQLIRLLCGHKETRNWILSILTYFLADINKITIPDCSIQTAPPIVIQINQSNTGQYTIKEEPMLEDQHKTLDCISITPQPKKKSTSWMSITQTCGSGLQNILQLETPSGKGSKPAQLHLHTQAQNTLNNNILDAFLQLFVQTSLMSIGNQKGRETPSMMSKYFLEPTTSALLMHSKFWECLIKLESSHVNSKGKASNRSHMMLPNLEENSNGPPLVHVIINLLECEHIRSNQPLLDKFIKLLWNICQNLKPPSPTKLPSIPAPADLPSEVTNVVVPNLDNQPQIPPIGSATIAQLVVPYQSADTNTKKEEVTAKKQEMLFSDEEVNLVIGLLSCKSCDDQSLNNVNQLVMKLAKYHRSIMKHIYSTLVTKCKEVGLYLQTELQALKDELVSYNAANPISSEEAKQKANKNPISFYTLDQQKISKAYRPDLHLPSMSPFLSKASNVSLFLRMLKILQMLKKEIQMLALGEDSPFFDWDNGFDMPPQHSEFRDRLRRDMRTHVQELTERSDQVTEQIQGYMQVLNEDPDSFDENALSLRTEAIRHVMLRRQEERGVPSSSRGKRDPADQIRSTPLIKNKDSYRLSQVLSLPSLWALLEDCLEALAMSCHDHAVLVMQNMVECFFIVHAGDRDDRLVEEPDDTDMVLSRYDREGSLASLSDLPTESSQTPASPSRSVSSLSLKDDLDMAKFLQFADCHRVVLNQILRQTTTPLSSGTFSILIDHTRLLDFDVKREYFRQELEATSSHSRREDMIMQINRKTVFEDSFRQLSRKSPEEMKNKLYVIFKDEDGQDAGGLLREWYLIVSREIFNPDYALFTTTPGDKVTYVPNSCSYVNHEHLDYFKFVGRLIAKAIYDNKLLDCYFGRSFYKHILSKPVQYTDLESEDYGFYKSMLFLMEHNLNEIGCEFTFSTEVSYLSLILLINCLTYINSLIPLFHMLIFNIYYSIIISYNQMGFLECIFSPNLYFIYKSSGFVTYSPNFMESIPNVILKAGYFVINIAWYLSPIILYNYYKHSENFFTLSTLQTSAKLFTLSAVLLSPLYLTRGLGRYMSPEYQEFLRTLERDSEEPHTSNYQSLKKYDFDIHKIPPAFYQSKSRVIPITPLPPLAQKYSTIIRYSFLYGFILDLWHYLIAHSVGRAAIYPGSLSIVNSIVGIDCAIGRHKLLVQHHGLRAKLKCNSGHTVDTIYVKLNESMYSDTLVICCEGNAAFMESASTHHFIGRGYSILGWNHPGFQHSTGMPYPAMDQEAVVSVIQYAIEELHYPIESIMLYGWSIGGYSAAYAAACFPKLKGIILDASFDDIVPLAECKMPDLLKFSTVEVLNNYFNLKPHVYLSQYPGPVTLIRRTKDDIITTDVNNRAVTNRGNDLLMCLLKTRYPFLFNQKECYDEVLRWLHVSDGERINLESRVNRSRMVSLINEFSETDSLAVPCNIGGALSPQDQRTLAMFLAMQYMKHFTSTHNTPVLINLLDPPKPIDEFGKMEIKDLVKNGRDLPVTEENKKDYVRLVCQMKMTGAIHKQIKSFLEGFYEIIPKKLISIFNEQELELLISGLPNIDIDDLKANTEYYKYNETSIQIQWFWRALRSFEQADRAKFLQFVTGTSKVPLRGFAYLEGMNGSQKFQIHKDERSDMRLPSAHTCFNQLDLPAYSCYEDLRSNLLYASQECPEGFGLA</sequence>
<evidence type="ECO:0000256" key="9">
    <source>
        <dbReference type="ARBA" id="ARBA00034494"/>
    </source>
</evidence>
<feature type="domain" description="HECT" evidence="15">
    <location>
        <begin position="3894"/>
        <end position="4090"/>
    </location>
</feature>
<dbReference type="FunFam" id="3.30.2410.10:FF:000004">
    <property type="entry name" value="E3 ubiquitin-protein ligase HUWE1, variant"/>
    <property type="match status" value="1"/>
</dbReference>
<dbReference type="PROSITE" id="PS50237">
    <property type="entry name" value="HECT"/>
    <property type="match status" value="2"/>
</dbReference>
<dbReference type="SUPFAM" id="SSF53474">
    <property type="entry name" value="alpha/beta-Hydrolases"/>
    <property type="match status" value="1"/>
</dbReference>
<dbReference type="Pfam" id="PF00632">
    <property type="entry name" value="HECT"/>
    <property type="match status" value="2"/>
</dbReference>
<feature type="transmembrane region" description="Helical" evidence="13">
    <location>
        <begin position="3409"/>
        <end position="3432"/>
    </location>
</feature>
<feature type="domain" description="WWE" evidence="16">
    <location>
        <begin position="877"/>
        <end position="957"/>
    </location>
</feature>
<feature type="region of interest" description="Disordered" evidence="12">
    <location>
        <begin position="3078"/>
        <end position="3098"/>
    </location>
</feature>
<evidence type="ECO:0000256" key="12">
    <source>
        <dbReference type="SAM" id="MobiDB-lite"/>
    </source>
</evidence>
<feature type="coiled-coil region" evidence="11">
    <location>
        <begin position="1914"/>
        <end position="1942"/>
    </location>
</feature>
<evidence type="ECO:0000259" key="14">
    <source>
        <dbReference type="PROSITE" id="PS50030"/>
    </source>
</evidence>
<feature type="compositionally biased region" description="Polar residues" evidence="12">
    <location>
        <begin position="1504"/>
        <end position="1518"/>
    </location>
</feature>
<keyword evidence="6" id="KW-0808">Transferase</keyword>
<evidence type="ECO:0000256" key="11">
    <source>
        <dbReference type="SAM" id="Coils"/>
    </source>
</evidence>
<feature type="region of interest" description="Disordered" evidence="12">
    <location>
        <begin position="2151"/>
        <end position="2200"/>
    </location>
</feature>
<feature type="compositionally biased region" description="Polar residues" evidence="12">
    <location>
        <begin position="1477"/>
        <end position="1493"/>
    </location>
</feature>
<dbReference type="Gene3D" id="3.30.720.50">
    <property type="match status" value="1"/>
</dbReference>
<dbReference type="Gene3D" id="3.40.50.1820">
    <property type="entry name" value="alpha/beta hydrolase"/>
    <property type="match status" value="1"/>
</dbReference>
<dbReference type="Gene3D" id="3.90.1750.10">
    <property type="entry name" value="Hect, E3 ligase catalytic domains"/>
    <property type="match status" value="2"/>
</dbReference>
<feature type="region of interest" description="Disordered" evidence="12">
    <location>
        <begin position="1477"/>
        <end position="1523"/>
    </location>
</feature>
<feature type="region of interest" description="Disordered" evidence="12">
    <location>
        <begin position="2092"/>
        <end position="2111"/>
    </location>
</feature>
<feature type="active site" description="Glycyl thioester intermediate" evidence="10">
    <location>
        <position position="4057"/>
    </location>
</feature>
<dbReference type="InterPro" id="IPR004170">
    <property type="entry name" value="WWE_dom"/>
</dbReference>
<dbReference type="Gene3D" id="1.10.8.10">
    <property type="entry name" value="DNA helicase RuvA subunit, C-terminal domain"/>
    <property type="match status" value="1"/>
</dbReference>
<keyword evidence="7 10" id="KW-0833">Ubl conjugation pathway</keyword>
<dbReference type="EC" id="2.3.2.26" evidence="4"/>
<dbReference type="GO" id="GO:0000209">
    <property type="term" value="P:protein polyubiquitination"/>
    <property type="evidence" value="ECO:0007669"/>
    <property type="project" value="TreeGrafter"/>
</dbReference>
<dbReference type="Pfam" id="PF14377">
    <property type="entry name" value="UBM"/>
    <property type="match status" value="3"/>
</dbReference>
<dbReference type="SUPFAM" id="SSF46934">
    <property type="entry name" value="UBA-like"/>
    <property type="match status" value="1"/>
</dbReference>
<dbReference type="FunFam" id="3.90.1750.10:FF:000003">
    <property type="entry name" value="E3 ubiquitin-protein ligase UPL1"/>
    <property type="match status" value="1"/>
</dbReference>
<dbReference type="PROSITE" id="PS50918">
    <property type="entry name" value="WWE"/>
    <property type="match status" value="1"/>
</dbReference>
<dbReference type="GO" id="GO:0005737">
    <property type="term" value="C:cytoplasm"/>
    <property type="evidence" value="ECO:0007669"/>
    <property type="project" value="TreeGrafter"/>
</dbReference>
<organism evidence="17 18">
    <name type="scientific">Oopsacas minuta</name>
    <dbReference type="NCBI Taxonomy" id="111878"/>
    <lineage>
        <taxon>Eukaryota</taxon>
        <taxon>Metazoa</taxon>
        <taxon>Porifera</taxon>
        <taxon>Hexactinellida</taxon>
        <taxon>Hexasterophora</taxon>
        <taxon>Lyssacinosida</taxon>
        <taxon>Leucopsacidae</taxon>
        <taxon>Oopsacas</taxon>
    </lineage>
</organism>
<dbReference type="Pfam" id="PF00627">
    <property type="entry name" value="UBA"/>
    <property type="match status" value="1"/>
</dbReference>
<dbReference type="Gene3D" id="3.30.2410.10">
    <property type="entry name" value="Hect, E3 ligase catalytic domain"/>
    <property type="match status" value="1"/>
</dbReference>
<dbReference type="GO" id="GO:0061630">
    <property type="term" value="F:ubiquitin protein ligase activity"/>
    <property type="evidence" value="ECO:0007669"/>
    <property type="project" value="UniProtKB-EC"/>
</dbReference>
<dbReference type="InterPro" id="IPR000073">
    <property type="entry name" value="AB_hydrolase_1"/>
</dbReference>
<dbReference type="Gene3D" id="3.30.2160.10">
    <property type="entry name" value="Hect, E3 ligase catalytic domain"/>
    <property type="match status" value="1"/>
</dbReference>
<protein>
    <recommendedName>
        <fullName evidence="4">HECT-type E3 ubiquitin transferase</fullName>
        <ecNumber evidence="4">2.3.2.26</ecNumber>
    </recommendedName>
</protein>
<evidence type="ECO:0000256" key="1">
    <source>
        <dbReference type="ARBA" id="ARBA00000885"/>
    </source>
</evidence>
<keyword evidence="13" id="KW-0472">Membrane</keyword>
<evidence type="ECO:0000256" key="6">
    <source>
        <dbReference type="ARBA" id="ARBA00022679"/>
    </source>
</evidence>
<keyword evidence="11" id="KW-0175">Coiled coil</keyword>
<feature type="compositionally biased region" description="Pro residues" evidence="12">
    <location>
        <begin position="1808"/>
        <end position="1817"/>
    </location>
</feature>
<feature type="compositionally biased region" description="Low complexity" evidence="12">
    <location>
        <begin position="1569"/>
        <end position="1586"/>
    </location>
</feature>
<accession>A0AAV7JT73</accession>
<dbReference type="InterPro" id="IPR035983">
    <property type="entry name" value="Hect_E3_ubiquitin_ligase"/>
</dbReference>
<feature type="compositionally biased region" description="Acidic residues" evidence="12">
    <location>
        <begin position="1678"/>
        <end position="1695"/>
    </location>
</feature>
<dbReference type="InterPro" id="IPR029058">
    <property type="entry name" value="AB_hydrolase_fold"/>
</dbReference>
<keyword evidence="8" id="KW-0539">Nucleus</keyword>
<evidence type="ECO:0000313" key="17">
    <source>
        <dbReference type="EMBL" id="KAI6651640.1"/>
    </source>
</evidence>
<feature type="region of interest" description="Disordered" evidence="12">
    <location>
        <begin position="1995"/>
        <end position="2015"/>
    </location>
</feature>
<dbReference type="Pfam" id="PF00561">
    <property type="entry name" value="Abhydrolase_1"/>
    <property type="match status" value="1"/>
</dbReference>
<dbReference type="InterPro" id="IPR050409">
    <property type="entry name" value="E3_ubiq-protein_ligase"/>
</dbReference>
<reference evidence="17 18" key="1">
    <citation type="journal article" date="2023" name="BMC Biol.">
        <title>The compact genome of the sponge Oopsacas minuta (Hexactinellida) is lacking key metazoan core genes.</title>
        <authorList>
            <person name="Santini S."/>
            <person name="Schenkelaars Q."/>
            <person name="Jourda C."/>
            <person name="Duchesne M."/>
            <person name="Belahbib H."/>
            <person name="Rocher C."/>
            <person name="Selva M."/>
            <person name="Riesgo A."/>
            <person name="Vervoort M."/>
            <person name="Leys S.P."/>
            <person name="Kodjabachian L."/>
            <person name="Le Bivic A."/>
            <person name="Borchiellini C."/>
            <person name="Claverie J.M."/>
            <person name="Renard E."/>
        </authorList>
    </citation>
    <scope>NUCLEOTIDE SEQUENCE [LARGE SCALE GENOMIC DNA]</scope>
    <source>
        <strain evidence="17">SPO-2</strain>
    </source>
</reference>
<feature type="region of interest" description="Disordered" evidence="12">
    <location>
        <begin position="1664"/>
        <end position="1733"/>
    </location>
</feature>
<dbReference type="SUPFAM" id="SSF117839">
    <property type="entry name" value="WWE domain"/>
    <property type="match status" value="1"/>
</dbReference>
<comment type="caution">
    <text evidence="17">The sequence shown here is derived from an EMBL/GenBank/DDBJ whole genome shotgun (WGS) entry which is preliminary data.</text>
</comment>
<feature type="compositionally biased region" description="Polar residues" evidence="12">
    <location>
        <begin position="2160"/>
        <end position="2184"/>
    </location>
</feature>
<evidence type="ECO:0000256" key="7">
    <source>
        <dbReference type="ARBA" id="ARBA00022786"/>
    </source>
</evidence>
<dbReference type="InterPro" id="IPR054518">
    <property type="entry name" value="ABHD16_N"/>
</dbReference>
<evidence type="ECO:0000256" key="13">
    <source>
        <dbReference type="SAM" id="Phobius"/>
    </source>
</evidence>
<dbReference type="InterPro" id="IPR037197">
    <property type="entry name" value="WWE_dom_sf"/>
</dbReference>
<evidence type="ECO:0000259" key="15">
    <source>
        <dbReference type="PROSITE" id="PS50237"/>
    </source>
</evidence>
<evidence type="ECO:0000259" key="16">
    <source>
        <dbReference type="PROSITE" id="PS50918"/>
    </source>
</evidence>
<feature type="compositionally biased region" description="Acidic residues" evidence="12">
    <location>
        <begin position="1591"/>
        <end position="1605"/>
    </location>
</feature>
<feature type="domain" description="UBA" evidence="14">
    <location>
        <begin position="645"/>
        <end position="691"/>
    </location>
</feature>
<feature type="region of interest" description="Disordered" evidence="12">
    <location>
        <begin position="1568"/>
        <end position="1618"/>
    </location>
</feature>
<dbReference type="InterPro" id="IPR025527">
    <property type="entry name" value="HUWE1/Rev1_UBM"/>
</dbReference>
<feature type="transmembrane region" description="Helical" evidence="13">
    <location>
        <begin position="3336"/>
        <end position="3356"/>
    </location>
</feature>
<evidence type="ECO:0000256" key="2">
    <source>
        <dbReference type="ARBA" id="ARBA00004123"/>
    </source>
</evidence>
<dbReference type="InterPro" id="IPR015940">
    <property type="entry name" value="UBA"/>
</dbReference>
<keyword evidence="18" id="KW-1185">Reference proteome</keyword>
<dbReference type="GO" id="GO:0005634">
    <property type="term" value="C:nucleus"/>
    <property type="evidence" value="ECO:0007669"/>
    <property type="project" value="UniProtKB-SubCell"/>
</dbReference>
<comment type="pathway">
    <text evidence="3">Protein modification; protein ubiquitination.</text>
</comment>
<dbReference type="Pfam" id="PF02825">
    <property type="entry name" value="WWE"/>
    <property type="match status" value="1"/>
</dbReference>
<evidence type="ECO:0000256" key="10">
    <source>
        <dbReference type="PROSITE-ProRule" id="PRU00104"/>
    </source>
</evidence>
<keyword evidence="13" id="KW-1133">Transmembrane helix</keyword>
<dbReference type="PROSITE" id="PS50030">
    <property type="entry name" value="UBA"/>
    <property type="match status" value="1"/>
</dbReference>
<dbReference type="EMBL" id="JAKMXF010000302">
    <property type="protein sequence ID" value="KAI6651640.1"/>
    <property type="molecule type" value="Genomic_DNA"/>
</dbReference>